<organism evidence="4">
    <name type="scientific">Cupriavidus necator</name>
    <name type="common">Alcaligenes eutrophus</name>
    <name type="synonym">Ralstonia eutropha</name>
    <dbReference type="NCBI Taxonomy" id="106590"/>
    <lineage>
        <taxon>Bacteria</taxon>
        <taxon>Pseudomonadati</taxon>
        <taxon>Pseudomonadota</taxon>
        <taxon>Betaproteobacteria</taxon>
        <taxon>Burkholderiales</taxon>
        <taxon>Burkholderiaceae</taxon>
        <taxon>Cupriavidus</taxon>
    </lineage>
</organism>
<dbReference type="Pfam" id="PF00378">
    <property type="entry name" value="ECH_1"/>
    <property type="match status" value="1"/>
</dbReference>
<dbReference type="PANTHER" id="PTHR48207:SF3">
    <property type="entry name" value="SUCCINATE--HYDROXYMETHYLGLUTARATE COA-TRANSFERASE"/>
    <property type="match status" value="1"/>
</dbReference>
<gene>
    <name evidence="4" type="ORF">CNECB9_2540001</name>
</gene>
<dbReference type="Gene3D" id="3.90.226.10">
    <property type="entry name" value="2-enoyl-CoA Hydratase, Chain A, domain 1"/>
    <property type="match status" value="1"/>
</dbReference>
<name>A0A1K0JKQ1_CUPNE</name>
<keyword evidence="2" id="KW-0808">Transferase</keyword>
<protein>
    <submittedName>
        <fullName evidence="4">L-carnitine dehydratase/bile acid-inducible protein F (Modular protein)</fullName>
    </submittedName>
</protein>
<dbReference type="InterPro" id="IPR044855">
    <property type="entry name" value="CoA-Trfase_III_dom3_sf"/>
</dbReference>
<dbReference type="SUPFAM" id="SSF89796">
    <property type="entry name" value="CoA-transferase family III (CaiB/BaiF)"/>
    <property type="match status" value="1"/>
</dbReference>
<dbReference type="InterPro" id="IPR001753">
    <property type="entry name" value="Enoyl-CoA_hydra/iso"/>
</dbReference>
<dbReference type="Gene3D" id="3.40.50.10540">
    <property type="entry name" value="Crotonobetainyl-coa:carnitine coa-transferase, domain 1"/>
    <property type="match status" value="1"/>
</dbReference>
<dbReference type="Pfam" id="PF02515">
    <property type="entry name" value="CoA_transf_3"/>
    <property type="match status" value="1"/>
</dbReference>
<dbReference type="EMBL" id="FMSH01000173">
    <property type="protein sequence ID" value="SCU75768.1"/>
    <property type="molecule type" value="Genomic_DNA"/>
</dbReference>
<dbReference type="Gene3D" id="1.10.12.10">
    <property type="entry name" value="Lyase 2-enoyl-coa Hydratase, Chain A, domain 2"/>
    <property type="match status" value="1"/>
</dbReference>
<dbReference type="InterPro" id="IPR023606">
    <property type="entry name" value="CoA-Trfase_III_dom_1_sf"/>
</dbReference>
<dbReference type="PROSITE" id="PS00166">
    <property type="entry name" value="ENOYL_COA_HYDRATASE"/>
    <property type="match status" value="1"/>
</dbReference>
<dbReference type="InterPro" id="IPR014748">
    <property type="entry name" value="Enoyl-CoA_hydra_C"/>
</dbReference>
<evidence type="ECO:0000256" key="3">
    <source>
        <dbReference type="RuleBase" id="RU003707"/>
    </source>
</evidence>
<comment type="similarity">
    <text evidence="1 3">Belongs to the enoyl-CoA hydratase/isomerase family.</text>
</comment>
<evidence type="ECO:0000256" key="2">
    <source>
        <dbReference type="ARBA" id="ARBA00022679"/>
    </source>
</evidence>
<dbReference type="InterPro" id="IPR003673">
    <property type="entry name" value="CoA-Trfase_fam_III"/>
</dbReference>
<dbReference type="SUPFAM" id="SSF52096">
    <property type="entry name" value="ClpP/crotonase"/>
    <property type="match status" value="1"/>
</dbReference>
<accession>A0A1K0JKQ1</accession>
<dbReference type="GO" id="GO:0008410">
    <property type="term" value="F:CoA-transferase activity"/>
    <property type="evidence" value="ECO:0007669"/>
    <property type="project" value="TreeGrafter"/>
</dbReference>
<reference evidence="4" key="1">
    <citation type="submission" date="2016-09" db="EMBL/GenBank/DDBJ databases">
        <authorList>
            <person name="Capua I."/>
            <person name="De Benedictis P."/>
            <person name="Joannis T."/>
            <person name="Lombin L.H."/>
            <person name="Cattoli G."/>
        </authorList>
    </citation>
    <scope>NUCLEOTIDE SEQUENCE</scope>
    <source>
        <strain evidence="4">B9</strain>
    </source>
</reference>
<evidence type="ECO:0000313" key="4">
    <source>
        <dbReference type="EMBL" id="SCU75768.1"/>
    </source>
</evidence>
<proteinExistence type="inferred from homology"/>
<dbReference type="PANTHER" id="PTHR48207">
    <property type="entry name" value="SUCCINATE--HYDROXYMETHYLGLUTARATE COA-TRANSFERASE"/>
    <property type="match status" value="1"/>
</dbReference>
<dbReference type="CDD" id="cd06558">
    <property type="entry name" value="crotonase-like"/>
    <property type="match status" value="1"/>
</dbReference>
<evidence type="ECO:0000256" key="1">
    <source>
        <dbReference type="ARBA" id="ARBA00005254"/>
    </source>
</evidence>
<dbReference type="InterPro" id="IPR029045">
    <property type="entry name" value="ClpP/crotonase-like_dom_sf"/>
</dbReference>
<dbReference type="AlphaFoldDB" id="A0A1K0JKQ1"/>
<sequence length="653" mass="70225">MLEVTINRPEVMNALYSPANRELASVWDTYANDPDLWVAIVTGAGDRAFSAGNDLKATAAGIKREYIPSGFAGLTSRFDLDKPVIAAVNGIAMGGGFELALACDIVVAAENAVFALSEPRVGLAALGGGMHRLVRSLPMQAAMGILLTGRRVSAEEGLALGFVNEVAPAGQAMATARRWAQQILECAPISVRATKNAALRGLAAPDIETAYRTQYPAIMTLMESEDFIEGPRAFAEKRKPNWQKPLVRVITMHPTEAACMPLAGITVLDLSQAYLGPYATFLMAKAGAEVIKIEPPTGDPVRSRAAVSKGALLPFAMLNTNKRSMTLNLKSAAGREVLTELVRDADVLIENYAPGVMDKLGVGWQTLKTINPRLVYASGTGFGLSGPNRDRLAMDISVQAVSGAMSITGFPDGPPLKAGPAFADFLAGVHLYGAAVTALVERARTGKGRLVEVAMQETIYPTLASSLAMLYDSGRPPRGAGNRHGGMALCPYSVFEASDGWVAIACVKETHWARLAQVMQRPDLLEDSRYACAAQRSQRMEEVDGIVEDWTRRHKKAEIIALTEAHRIPAAPVRDLDEVMRDPHMHERGMLQWIDDPALGRIVVPNSPLRFHGAGVREPSPSPALGQHTEEILRERLRMSDSAIARAREAGAI</sequence>
<dbReference type="InterPro" id="IPR018376">
    <property type="entry name" value="Enoyl-CoA_hyd/isom_CS"/>
</dbReference>
<dbReference type="Gene3D" id="3.30.1540.10">
    <property type="entry name" value="formyl-coa transferase, domain 3"/>
    <property type="match status" value="1"/>
</dbReference>
<dbReference type="InterPro" id="IPR050483">
    <property type="entry name" value="CoA-transferase_III_domain"/>
</dbReference>